<protein>
    <recommendedName>
        <fullName evidence="4 11">Condensin complex subunit 2</fullName>
    </recommendedName>
</protein>
<evidence type="ECO:0000313" key="13">
    <source>
        <dbReference type="EMBL" id="CAG86259.2"/>
    </source>
</evidence>
<feature type="region of interest" description="Disordered" evidence="12">
    <location>
        <begin position="99"/>
        <end position="121"/>
    </location>
</feature>
<evidence type="ECO:0000256" key="1">
    <source>
        <dbReference type="ARBA" id="ARBA00004286"/>
    </source>
</evidence>
<dbReference type="OMA" id="FRKTCAD"/>
<name>Q6BUD6_DEBHA</name>
<accession>Q6BUD6</accession>
<dbReference type="PANTHER" id="PTHR13108:SF9">
    <property type="entry name" value="CONDENSIN COMPLEX SUBUNIT 2"/>
    <property type="match status" value="1"/>
</dbReference>
<dbReference type="PANTHER" id="PTHR13108">
    <property type="entry name" value="CONDENSIN COMPLEX SUBUNIT 2"/>
    <property type="match status" value="1"/>
</dbReference>
<dbReference type="PIRSF" id="PIRSF017126">
    <property type="entry name" value="Condensin_H"/>
    <property type="match status" value="1"/>
</dbReference>
<keyword evidence="14" id="KW-1185">Reference proteome</keyword>
<keyword evidence="8 11" id="KW-0498">Mitosis</keyword>
<evidence type="ECO:0000256" key="8">
    <source>
        <dbReference type="ARBA" id="ARBA00022776"/>
    </source>
</evidence>
<keyword evidence="5" id="KW-0158">Chromosome</keyword>
<dbReference type="InterPro" id="IPR022816">
    <property type="entry name" value="Condensin_barren_su2"/>
</dbReference>
<dbReference type="AlphaFoldDB" id="Q6BUD6"/>
<reference evidence="13 14" key="1">
    <citation type="journal article" date="2004" name="Nature">
        <title>Genome evolution in yeasts.</title>
        <authorList>
            <consortium name="Genolevures"/>
            <person name="Dujon B."/>
            <person name="Sherman D."/>
            <person name="Fischer G."/>
            <person name="Durrens P."/>
            <person name="Casaregola S."/>
            <person name="Lafontaine I."/>
            <person name="de Montigny J."/>
            <person name="Marck C."/>
            <person name="Neuveglise C."/>
            <person name="Talla E."/>
            <person name="Goffard N."/>
            <person name="Frangeul L."/>
            <person name="Aigle M."/>
            <person name="Anthouard V."/>
            <person name="Babour A."/>
            <person name="Barbe V."/>
            <person name="Barnay S."/>
            <person name="Blanchin S."/>
            <person name="Beckerich J.M."/>
            <person name="Beyne E."/>
            <person name="Bleykasten C."/>
            <person name="Boisrame A."/>
            <person name="Boyer J."/>
            <person name="Cattolico L."/>
            <person name="Confanioleri F."/>
            <person name="de Daruvar A."/>
            <person name="Despons L."/>
            <person name="Fabre E."/>
            <person name="Fairhead C."/>
            <person name="Ferry-Dumazet H."/>
            <person name="Groppi A."/>
            <person name="Hantraye F."/>
            <person name="Hennequin C."/>
            <person name="Jauniaux N."/>
            <person name="Joyet P."/>
            <person name="Kachouri R."/>
            <person name="Kerrest A."/>
            <person name="Koszul R."/>
            <person name="Lemaire M."/>
            <person name="Lesur I."/>
            <person name="Ma L."/>
            <person name="Muller H."/>
            <person name="Nicaud J.M."/>
            <person name="Nikolski M."/>
            <person name="Oztas S."/>
            <person name="Ozier-Kalogeropoulos O."/>
            <person name="Pellenz S."/>
            <person name="Potier S."/>
            <person name="Richard G.F."/>
            <person name="Straub M.L."/>
            <person name="Suleau A."/>
            <person name="Swennene D."/>
            <person name="Tekaia F."/>
            <person name="Wesolowski-Louvel M."/>
            <person name="Westhof E."/>
            <person name="Wirth B."/>
            <person name="Zeniou-Meyer M."/>
            <person name="Zivanovic I."/>
            <person name="Bolotin-Fukuhara M."/>
            <person name="Thierry A."/>
            <person name="Bouchier C."/>
            <person name="Caudron B."/>
            <person name="Scarpelli C."/>
            <person name="Gaillardin C."/>
            <person name="Weissenbach J."/>
            <person name="Wincker P."/>
            <person name="Souciet J.L."/>
        </authorList>
    </citation>
    <scope>NUCLEOTIDE SEQUENCE [LARGE SCALE GENOMIC DNA]</scope>
    <source>
        <strain evidence="14">ATCC 36239 / CBS 767 / BCRC 21394 / JCM 1990 / NBRC 0083 / IGC 2968</strain>
    </source>
</reference>
<evidence type="ECO:0000313" key="14">
    <source>
        <dbReference type="Proteomes" id="UP000000599"/>
    </source>
</evidence>
<evidence type="ECO:0000256" key="12">
    <source>
        <dbReference type="SAM" id="MobiDB-lite"/>
    </source>
</evidence>
<dbReference type="RefSeq" id="XP_458183.2">
    <property type="nucleotide sequence ID" value="XM_458183.1"/>
</dbReference>
<keyword evidence="7 11" id="KW-0132">Cell division</keyword>
<keyword evidence="6" id="KW-0963">Cytoplasm</keyword>
<dbReference type="GO" id="GO:0000796">
    <property type="term" value="C:condensin complex"/>
    <property type="evidence" value="ECO:0007669"/>
    <property type="project" value="InterPro"/>
</dbReference>
<feature type="region of interest" description="Disordered" evidence="12">
    <location>
        <begin position="609"/>
        <end position="628"/>
    </location>
</feature>
<dbReference type="GO" id="GO:0005737">
    <property type="term" value="C:cytoplasm"/>
    <property type="evidence" value="ECO:0007669"/>
    <property type="project" value="UniProtKB-SubCell"/>
</dbReference>
<dbReference type="GO" id="GO:0007076">
    <property type="term" value="P:mitotic chromosome condensation"/>
    <property type="evidence" value="ECO:0007669"/>
    <property type="project" value="InterPro"/>
</dbReference>
<dbReference type="GeneID" id="2900162"/>
<dbReference type="GO" id="GO:0003682">
    <property type="term" value="F:chromatin binding"/>
    <property type="evidence" value="ECO:0007669"/>
    <property type="project" value="TreeGrafter"/>
</dbReference>
<evidence type="ECO:0000256" key="9">
    <source>
        <dbReference type="ARBA" id="ARBA00023067"/>
    </source>
</evidence>
<sequence>MESGPVSGLRPSNANVTDFELWIRMATDNKINANNSWNFALIDFFHDLSLLREGKSINFQKASATLDGCVKIYSSRVDSAATETGRLLSGLAASKYYKPNVEDDDDDDDDEKDEEDTEEVRVKQRKKNTVLESTLVNSFEQIRTKKIDFEFVVDPVFKKALSDFDEGGSKSLLLNMLSIDSTGRILFDTTSDSKTLAVDNTDETDIEKEFGIDDIDMPVNSVEVDINNLETLFFNNLEELDTFRVCPSMDALQDIVAQGVDNTNILEQIEKQKAEYENEHYDDYDNAGSVFFDNDDYEIHDDTGMGLGDNSMNVTFQKLFDETFQREQKDKDGIEEVSEIPDYDLLAYFDQALRKNWTKGHENWKVRNLMKKRNEKGEIRSQRHEVTTKKKDISTIDFLSEEEVDEDELFSESVARIIIPKHQWITQDKHRLPDDIHFTTKRLIHLFVKPLTILKTFNKRKIVPYESMKDKTDEVFANEEYWSEKYKENEEMERSRRMNDILREDLQELHKSYDQSFFQDTLGNFQDDNDYIDPMEGGDLNELFNGYGSQLVTSQSHIKPTHINFSKVAKRVDVKLLKNNLWEILKSDSIFNNEGLNNNKVEKFENYMENQKNSQHSEEESAPEESTKFSEILNNLTNKYSKEEKNDISTSFCFICLLHLANENGFTIENTNDNSDLIIKNKTIDDNINDTHI</sequence>
<proteinExistence type="inferred from homology"/>
<evidence type="ECO:0000256" key="3">
    <source>
        <dbReference type="ARBA" id="ARBA00009471"/>
    </source>
</evidence>
<gene>
    <name evidence="13" type="ordered locus">DEHA2C11682g</name>
</gene>
<keyword evidence="9 11" id="KW-0226">DNA condensation</keyword>
<comment type="subcellular location">
    <subcellularLocation>
        <location evidence="1">Chromosome</location>
    </subcellularLocation>
    <subcellularLocation>
        <location evidence="2">Cytoplasm</location>
    </subcellularLocation>
</comment>
<dbReference type="Pfam" id="PF05786">
    <property type="entry name" value="Cnd2"/>
    <property type="match status" value="1"/>
</dbReference>
<evidence type="ECO:0000256" key="10">
    <source>
        <dbReference type="ARBA" id="ARBA00023306"/>
    </source>
</evidence>
<feature type="compositionally biased region" description="Acidic residues" evidence="12">
    <location>
        <begin position="102"/>
        <end position="118"/>
    </location>
</feature>
<dbReference type="STRING" id="284592.Q6BUD6"/>
<evidence type="ECO:0000256" key="6">
    <source>
        <dbReference type="ARBA" id="ARBA00022490"/>
    </source>
</evidence>
<evidence type="ECO:0000256" key="7">
    <source>
        <dbReference type="ARBA" id="ARBA00022618"/>
    </source>
</evidence>
<dbReference type="VEuPathDB" id="FungiDB:DEHA2C11682g"/>
<evidence type="ECO:0000256" key="11">
    <source>
        <dbReference type="PIRNR" id="PIRNR017126"/>
    </source>
</evidence>
<comment type="similarity">
    <text evidence="3 11">Belongs to the CND2 (condensin subunit 2) family.</text>
</comment>
<evidence type="ECO:0000256" key="2">
    <source>
        <dbReference type="ARBA" id="ARBA00004496"/>
    </source>
</evidence>
<evidence type="ECO:0000256" key="5">
    <source>
        <dbReference type="ARBA" id="ARBA00022454"/>
    </source>
</evidence>
<dbReference type="eggNOG" id="KOG2328">
    <property type="taxonomic scope" value="Eukaryota"/>
</dbReference>
<dbReference type="HOGENOM" id="CLU_010510_0_1_1"/>
<dbReference type="EMBL" id="CR382135">
    <property type="protein sequence ID" value="CAG86259.2"/>
    <property type="molecule type" value="Genomic_DNA"/>
</dbReference>
<evidence type="ECO:0000256" key="4">
    <source>
        <dbReference type="ARBA" id="ARBA00016065"/>
    </source>
</evidence>
<dbReference type="KEGG" id="dha:DEHA2C11682g"/>
<dbReference type="GO" id="GO:0051301">
    <property type="term" value="P:cell division"/>
    <property type="evidence" value="ECO:0007669"/>
    <property type="project" value="UniProtKB-KW"/>
</dbReference>
<keyword evidence="10 11" id="KW-0131">Cell cycle</keyword>
<dbReference type="InParanoid" id="Q6BUD6"/>
<organism evidence="13 14">
    <name type="scientific">Debaryomyces hansenii (strain ATCC 36239 / CBS 767 / BCRC 21394 / JCM 1990 / NBRC 0083 / IGC 2968)</name>
    <name type="common">Yeast</name>
    <name type="synonym">Torulaspora hansenii</name>
    <dbReference type="NCBI Taxonomy" id="284592"/>
    <lineage>
        <taxon>Eukaryota</taxon>
        <taxon>Fungi</taxon>
        <taxon>Dikarya</taxon>
        <taxon>Ascomycota</taxon>
        <taxon>Saccharomycotina</taxon>
        <taxon>Pichiomycetes</taxon>
        <taxon>Debaryomycetaceae</taxon>
        <taxon>Debaryomyces</taxon>
    </lineage>
</organism>
<dbReference type="Proteomes" id="UP000000599">
    <property type="component" value="Chromosome C"/>
</dbReference>
<dbReference type="OrthoDB" id="362021at2759"/>
<comment type="function">
    <text evidence="11">Regulatory subunit of the condensin complex, a complex required for conversion of interphase chromatin into mitotic-like condense chromosomes.</text>
</comment>